<feature type="compositionally biased region" description="Basic and acidic residues" evidence="1">
    <location>
        <begin position="264"/>
        <end position="273"/>
    </location>
</feature>
<feature type="region of interest" description="Disordered" evidence="1">
    <location>
        <begin position="239"/>
        <end position="273"/>
    </location>
</feature>
<feature type="compositionally biased region" description="Polar residues" evidence="1">
    <location>
        <begin position="253"/>
        <end position="262"/>
    </location>
</feature>
<evidence type="ECO:0000256" key="1">
    <source>
        <dbReference type="SAM" id="MobiDB-lite"/>
    </source>
</evidence>
<feature type="compositionally biased region" description="Polar residues" evidence="1">
    <location>
        <begin position="100"/>
        <end position="126"/>
    </location>
</feature>
<accession>A0AAN7GPD2</accession>
<feature type="region of interest" description="Disordered" evidence="1">
    <location>
        <begin position="437"/>
        <end position="530"/>
    </location>
</feature>
<proteinExistence type="predicted"/>
<feature type="region of interest" description="Disordered" evidence="1">
    <location>
        <begin position="1"/>
        <end position="208"/>
    </location>
</feature>
<evidence type="ECO:0000313" key="3">
    <source>
        <dbReference type="Proteomes" id="UP001301958"/>
    </source>
</evidence>
<reference evidence="2" key="1">
    <citation type="journal article" date="2023" name="Mol. Phylogenet. Evol.">
        <title>Genome-scale phylogeny and comparative genomics of the fungal order Sordariales.</title>
        <authorList>
            <person name="Hensen N."/>
            <person name="Bonometti L."/>
            <person name="Westerberg I."/>
            <person name="Brannstrom I.O."/>
            <person name="Guillou S."/>
            <person name="Cros-Aarteil S."/>
            <person name="Calhoun S."/>
            <person name="Haridas S."/>
            <person name="Kuo A."/>
            <person name="Mondo S."/>
            <person name="Pangilinan J."/>
            <person name="Riley R."/>
            <person name="LaButti K."/>
            <person name="Andreopoulos B."/>
            <person name="Lipzen A."/>
            <person name="Chen C."/>
            <person name="Yan M."/>
            <person name="Daum C."/>
            <person name="Ng V."/>
            <person name="Clum A."/>
            <person name="Steindorff A."/>
            <person name="Ohm R.A."/>
            <person name="Martin F."/>
            <person name="Silar P."/>
            <person name="Natvig D.O."/>
            <person name="Lalanne C."/>
            <person name="Gautier V."/>
            <person name="Ament-Velasquez S.L."/>
            <person name="Kruys A."/>
            <person name="Hutchinson M.I."/>
            <person name="Powell A.J."/>
            <person name="Barry K."/>
            <person name="Miller A.N."/>
            <person name="Grigoriev I.V."/>
            <person name="Debuchy R."/>
            <person name="Gladieux P."/>
            <person name="Hiltunen Thoren M."/>
            <person name="Johannesson H."/>
        </authorList>
    </citation>
    <scope>NUCLEOTIDE SEQUENCE</scope>
    <source>
        <strain evidence="2">CBS 990.96</strain>
    </source>
</reference>
<dbReference type="AlphaFoldDB" id="A0AAN7GPD2"/>
<protein>
    <submittedName>
        <fullName evidence="2">Uncharacterized protein</fullName>
    </submittedName>
</protein>
<evidence type="ECO:0000313" key="2">
    <source>
        <dbReference type="EMBL" id="KAK4223727.1"/>
    </source>
</evidence>
<dbReference type="EMBL" id="MU865416">
    <property type="protein sequence ID" value="KAK4223727.1"/>
    <property type="molecule type" value="Genomic_DNA"/>
</dbReference>
<reference evidence="2" key="2">
    <citation type="submission" date="2023-05" db="EMBL/GenBank/DDBJ databases">
        <authorList>
            <consortium name="Lawrence Berkeley National Laboratory"/>
            <person name="Steindorff A."/>
            <person name="Hensen N."/>
            <person name="Bonometti L."/>
            <person name="Westerberg I."/>
            <person name="Brannstrom I.O."/>
            <person name="Guillou S."/>
            <person name="Cros-Aarteil S."/>
            <person name="Calhoun S."/>
            <person name="Haridas S."/>
            <person name="Kuo A."/>
            <person name="Mondo S."/>
            <person name="Pangilinan J."/>
            <person name="Riley R."/>
            <person name="Labutti K."/>
            <person name="Andreopoulos B."/>
            <person name="Lipzen A."/>
            <person name="Chen C."/>
            <person name="Yanf M."/>
            <person name="Daum C."/>
            <person name="Ng V."/>
            <person name="Clum A."/>
            <person name="Ohm R."/>
            <person name="Martin F."/>
            <person name="Silar P."/>
            <person name="Natvig D."/>
            <person name="Lalanne C."/>
            <person name="Gautier V."/>
            <person name="Ament-Velasquez S.L."/>
            <person name="Kruys A."/>
            <person name="Hutchinson M.I."/>
            <person name="Powell A.J."/>
            <person name="Barry K."/>
            <person name="Miller A.N."/>
            <person name="Grigoriev I.V."/>
            <person name="Debuchy R."/>
            <person name="Gladieux P."/>
            <person name="Thoren M.H."/>
            <person name="Johannesson H."/>
        </authorList>
    </citation>
    <scope>NUCLEOTIDE SEQUENCE</scope>
    <source>
        <strain evidence="2">CBS 990.96</strain>
    </source>
</reference>
<feature type="compositionally biased region" description="Polar residues" evidence="1">
    <location>
        <begin position="189"/>
        <end position="208"/>
    </location>
</feature>
<feature type="compositionally biased region" description="Polar residues" evidence="1">
    <location>
        <begin position="407"/>
        <end position="420"/>
    </location>
</feature>
<gene>
    <name evidence="2" type="ORF">QBC38DRAFT_42589</name>
</gene>
<feature type="compositionally biased region" description="Polar residues" evidence="1">
    <location>
        <begin position="440"/>
        <end position="463"/>
    </location>
</feature>
<feature type="compositionally biased region" description="Polar residues" evidence="1">
    <location>
        <begin position="600"/>
        <end position="630"/>
    </location>
</feature>
<sequence>MDHNDGTARSDGFKPLDDSPSKSRSRTSFRFSRLLGLSSGDSSDTVDDSPVATADSVETEDENNTPLRSSTPLPGDRDQPPSSTSTKQGLFIASPRRHSSTAQGSSRPGGSESTVISSGLSTTAGRSSVDHGATFGASFAKNRDHTAPGRPSAVAKDSTSHDENHITTARRFATGDQPSADRGSGLGASFTTDGNYQPFRRSSNDTTVGSDSIAVSVRFPGSAGRPHISSSLTDVSSLYSARRPSHARHRSVTSEGNITGTAPTDRRKFATAKSSDDCHNITLERRPSTTHFNTASHEFRAFSEGRSTSVCLPSSHGGHTDSDIGLIANRNSTDNRGSLASRRYPVAGNDDDDFLAFHPVFRPVFRPVHWSADYTNRSDAHQAQHSANDEGTTGIPGSFKISRYSRADTSSTAARTGDTSATLTTAGCSLICRASETGRRTPTSRDFTPPSTFTAYQRSQEGNDFTIFGRPGASNTPNPMKNFGRSLIRPPSATGTKPNDRSHCNSPTANTEPIPDACHRTTRSSATRHVTGAAARSIALESSSTLNTNTGHYSTEWASSDRAITTAGSSRIPGPSTDDDQATCYGSTEANVIPMKRRYASNQSSSLTKHRSSATASSQLSQDIRPTTKTEPAGTITRCLTPRIPGASIQPAGKKSPDDQELFEAGSRSSDDGSEATASVATRILAPCRGVTGTSRTGMSKLSLIKRTM</sequence>
<organism evidence="2 3">
    <name type="scientific">Podospora fimiseda</name>
    <dbReference type="NCBI Taxonomy" id="252190"/>
    <lineage>
        <taxon>Eukaryota</taxon>
        <taxon>Fungi</taxon>
        <taxon>Dikarya</taxon>
        <taxon>Ascomycota</taxon>
        <taxon>Pezizomycotina</taxon>
        <taxon>Sordariomycetes</taxon>
        <taxon>Sordariomycetidae</taxon>
        <taxon>Sordariales</taxon>
        <taxon>Podosporaceae</taxon>
        <taxon>Podospora</taxon>
    </lineage>
</organism>
<feature type="region of interest" description="Disordered" evidence="1">
    <location>
        <begin position="566"/>
        <end position="678"/>
    </location>
</feature>
<name>A0AAN7GPD2_9PEZI</name>
<comment type="caution">
    <text evidence="2">The sequence shown here is derived from an EMBL/GenBank/DDBJ whole genome shotgun (WGS) entry which is preliminary data.</text>
</comment>
<feature type="compositionally biased region" description="Low complexity" evidence="1">
    <location>
        <begin position="26"/>
        <end position="51"/>
    </location>
</feature>
<dbReference type="Proteomes" id="UP001301958">
    <property type="component" value="Unassembled WGS sequence"/>
</dbReference>
<keyword evidence="3" id="KW-1185">Reference proteome</keyword>
<feature type="compositionally biased region" description="Basic and acidic residues" evidence="1">
    <location>
        <begin position="1"/>
        <end position="21"/>
    </location>
</feature>
<feature type="region of interest" description="Disordered" evidence="1">
    <location>
        <begin position="377"/>
        <end position="420"/>
    </location>
</feature>